<dbReference type="InterPro" id="IPR045851">
    <property type="entry name" value="AMP-bd_C_sf"/>
</dbReference>
<dbReference type="InterPro" id="IPR009081">
    <property type="entry name" value="PP-bd_ACP"/>
</dbReference>
<dbReference type="SMART" id="SM00823">
    <property type="entry name" value="PKS_PP"/>
    <property type="match status" value="1"/>
</dbReference>
<dbReference type="Pfam" id="PF00550">
    <property type="entry name" value="PP-binding"/>
    <property type="match status" value="1"/>
</dbReference>
<organism evidence="6 7">
    <name type="scientific">Ophiocordyceps camponoti-rufipedis</name>
    <dbReference type="NCBI Taxonomy" id="2004952"/>
    <lineage>
        <taxon>Eukaryota</taxon>
        <taxon>Fungi</taxon>
        <taxon>Dikarya</taxon>
        <taxon>Ascomycota</taxon>
        <taxon>Pezizomycotina</taxon>
        <taxon>Sordariomycetes</taxon>
        <taxon>Hypocreomycetidae</taxon>
        <taxon>Hypocreales</taxon>
        <taxon>Ophiocordycipitaceae</taxon>
        <taxon>Ophiocordyceps</taxon>
    </lineage>
</organism>
<dbReference type="EMBL" id="NJES01000153">
    <property type="protein sequence ID" value="PHH76665.1"/>
    <property type="molecule type" value="Genomic_DNA"/>
</dbReference>
<dbReference type="GO" id="GO:0006631">
    <property type="term" value="P:fatty acid metabolic process"/>
    <property type="evidence" value="ECO:0007669"/>
    <property type="project" value="TreeGrafter"/>
</dbReference>
<dbReference type="InterPro" id="IPR011004">
    <property type="entry name" value="Trimer_LpxA-like_sf"/>
</dbReference>
<keyword evidence="1" id="KW-0596">Phosphopantetheine</keyword>
<feature type="compositionally biased region" description="Polar residues" evidence="3">
    <location>
        <begin position="1236"/>
        <end position="1247"/>
    </location>
</feature>
<dbReference type="Gene3D" id="2.160.10.10">
    <property type="entry name" value="Hexapeptide repeat proteins"/>
    <property type="match status" value="3"/>
</dbReference>
<reference evidence="6 7" key="1">
    <citation type="submission" date="2017-06" db="EMBL/GenBank/DDBJ databases">
        <title>Ant-infecting Ophiocordyceps genomes reveal a high diversity of potential behavioral manipulation genes and a possible major role for enterotoxins.</title>
        <authorList>
            <person name="De Bekker C."/>
            <person name="Evans H.C."/>
            <person name="Brachmann A."/>
            <person name="Hughes D.P."/>
        </authorList>
    </citation>
    <scope>NUCLEOTIDE SEQUENCE [LARGE SCALE GENOMIC DNA]</scope>
    <source>
        <strain evidence="6 7">Map16</strain>
    </source>
</reference>
<feature type="transmembrane region" description="Helical" evidence="4">
    <location>
        <begin position="1294"/>
        <end position="1317"/>
    </location>
</feature>
<feature type="domain" description="Carrier" evidence="5">
    <location>
        <begin position="650"/>
        <end position="727"/>
    </location>
</feature>
<feature type="compositionally biased region" description="Low complexity" evidence="3">
    <location>
        <begin position="1255"/>
        <end position="1269"/>
    </location>
</feature>
<feature type="transmembrane region" description="Helical" evidence="4">
    <location>
        <begin position="1342"/>
        <end position="1375"/>
    </location>
</feature>
<evidence type="ECO:0000256" key="3">
    <source>
        <dbReference type="SAM" id="MobiDB-lite"/>
    </source>
</evidence>
<dbReference type="OrthoDB" id="3633556at2759"/>
<dbReference type="Gene3D" id="1.10.1200.10">
    <property type="entry name" value="ACP-like"/>
    <property type="match status" value="1"/>
</dbReference>
<keyword evidence="2" id="KW-0597">Phosphoprotein</keyword>
<dbReference type="InterPro" id="IPR036736">
    <property type="entry name" value="ACP-like_sf"/>
</dbReference>
<gene>
    <name evidence="6" type="ORF">CDD80_1343</name>
</gene>
<dbReference type="SUPFAM" id="SSF56801">
    <property type="entry name" value="Acetyl-CoA synthetase-like"/>
    <property type="match status" value="1"/>
</dbReference>
<evidence type="ECO:0000256" key="2">
    <source>
        <dbReference type="ARBA" id="ARBA00022553"/>
    </source>
</evidence>
<dbReference type="SUPFAM" id="SSF47336">
    <property type="entry name" value="ACP-like"/>
    <property type="match status" value="1"/>
</dbReference>
<dbReference type="GO" id="GO:0031956">
    <property type="term" value="F:medium-chain fatty acid-CoA ligase activity"/>
    <property type="evidence" value="ECO:0007669"/>
    <property type="project" value="TreeGrafter"/>
</dbReference>
<feature type="transmembrane region" description="Helical" evidence="4">
    <location>
        <begin position="1042"/>
        <end position="1059"/>
    </location>
</feature>
<proteinExistence type="predicted"/>
<dbReference type="STRING" id="2004952.A0A2C5Z4A6"/>
<dbReference type="InterPro" id="IPR042099">
    <property type="entry name" value="ANL_N_sf"/>
</dbReference>
<dbReference type="PROSITE" id="PS50075">
    <property type="entry name" value="CARRIER"/>
    <property type="match status" value="1"/>
</dbReference>
<dbReference type="Gene3D" id="3.30.300.30">
    <property type="match status" value="1"/>
</dbReference>
<dbReference type="GO" id="GO:0031177">
    <property type="term" value="F:phosphopantetheine binding"/>
    <property type="evidence" value="ECO:0007669"/>
    <property type="project" value="InterPro"/>
</dbReference>
<dbReference type="Proteomes" id="UP000226431">
    <property type="component" value="Unassembled WGS sequence"/>
</dbReference>
<evidence type="ECO:0000256" key="1">
    <source>
        <dbReference type="ARBA" id="ARBA00022450"/>
    </source>
</evidence>
<protein>
    <recommendedName>
        <fullName evidence="5">Carrier domain-containing protein</fullName>
    </recommendedName>
</protein>
<feature type="transmembrane region" description="Helical" evidence="4">
    <location>
        <begin position="796"/>
        <end position="818"/>
    </location>
</feature>
<evidence type="ECO:0000256" key="4">
    <source>
        <dbReference type="SAM" id="Phobius"/>
    </source>
</evidence>
<keyword evidence="4" id="KW-0472">Membrane</keyword>
<comment type="caution">
    <text evidence="6">The sequence shown here is derived from an EMBL/GenBank/DDBJ whole genome shotgun (WGS) entry which is preliminary data.</text>
</comment>
<dbReference type="Gene3D" id="3.40.50.12780">
    <property type="entry name" value="N-terminal domain of ligase-like"/>
    <property type="match status" value="1"/>
</dbReference>
<keyword evidence="4" id="KW-1133">Transmembrane helix</keyword>
<dbReference type="InterPro" id="IPR020806">
    <property type="entry name" value="PKS_PP-bd"/>
</dbReference>
<evidence type="ECO:0000313" key="7">
    <source>
        <dbReference type="Proteomes" id="UP000226431"/>
    </source>
</evidence>
<evidence type="ECO:0000313" key="6">
    <source>
        <dbReference type="EMBL" id="PHH76665.1"/>
    </source>
</evidence>
<name>A0A2C5Z4A6_9HYPO</name>
<accession>A0A2C5Z4A6</accession>
<evidence type="ECO:0000259" key="5">
    <source>
        <dbReference type="PROSITE" id="PS50075"/>
    </source>
</evidence>
<feature type="region of interest" description="Disordered" evidence="3">
    <location>
        <begin position="1227"/>
        <end position="1278"/>
    </location>
</feature>
<feature type="transmembrane region" description="Helical" evidence="4">
    <location>
        <begin position="976"/>
        <end position="998"/>
    </location>
</feature>
<sequence>MDHSHQNKLSALLRQLHDLPPSHVRDSKPFRELQSTCSQHDKRSILSCIPSSSDASDRPLHLLHTLLTALVGSWPPSALVACYSRVMKVLSDEAKTLPDDRLCSLMEGTQAMVEASYGSLLDFIERSERPALRAGPGEDGFFTYRGLHELAEKLWLPKEEEVTRKKPVVALALANGPLLAALVVAVTTWYTAAPLNPSAGTRQFRNDVSLSGARYVLTTREIYESLELGTWAAEAGVRVCGGLIRNILAPLFSSGTAICSPGFEPSMFWDAVGSSPRPTWYYAAPTMHALILEGASERRTVLEGCRIRCMPISTPPLTYQLDRPGTSGISAGPELAILDGSQSSVSPNTIGRICVRGEPVFSGYLSPDGSLDRSSFTDSGWFDTGDMGYLDSEGYLYITGRSKEVINRGGELISPLEVEDAILAAAEMEDSSVYGRVSQVLAFSVPHAVLQEAVGVVLVTPKGKTRVDIRALHRALRSSLQRVKWPVLIVYMDDLPRRGNKVVRTGLAQRMRLPEVDDEMGLRAAHWQAVCPEAETGPSEEIECEGCVVDFRAVARELADVVPGGVGYHLLRLEVGDGFDVVLAPVEGGDSSWFQGELADEVSRRLVTRLDNYMLPNSIHILPDALPTDPDGRVSDAHVRIALDLFLFKQQGTDTQSKVTAIFSHILNLPSTNIPPDADFFSLGGDSLRAGRLLSALRSAFDVDIPLSLIFSKGTVRAIARQVETAGSPQMRSSSFGGSEQTLCSTGVALMALQLVPMVVVYPLRRALQWTAFVVLLSWTQAWPTHGAVAGRLVNVLVSIMLSRLVIMVVGPLLGIAAKWIMVGRLRQGVYPMWGGLHTRWWMADKMEMIFGMGVFGLSEVTRSLYCRLMGARVGRGVKLAGSSLGEYDLVDIGDGVELGQGSICRAFAVEGNASMYLGRITIGSNSSVGTASVVAPGSNIPADTCIGPNSCSWEVDDADEANRRLSSRRVRKPHLLLRLLFTVPLVLTAKLLSRLPWAAGLVGMMSDEPSGKEMPLRDTLDWFTAGERVGFHFLALILRKLFGPLLILIFTVVVKFVLDHVFGPLGAGPGTRSGAVSVWRAHLIRKLMPGTVLHEVRALFGHHYESTSVMLRLLGSQIGKRVYWPGNGPDIGDYHLVRVGDDVVFGSRSYMVTSDGDGSGYVTVRDGAMIADRVCLLPGVEVGCETIMGSGALARRDGVYDAGATYIGSKGGDSLCLSSSRRRETLSGDGKRLVNSRSNETLTETKQPSRDASKSSARSSSFSSTSSSGQDKRTCPSSVSPFGRAFYLGRAPYHVLGPFSIFCYSTLMTAFVNIYWNAPSVLSVQVVDRLMNLFVHRHQHYGLQILTLFSLTWIVIAILCTLQAVIALTVQIAAKWILLGRRQPGNYDWDKSSYCQRWQLLICVDTLIRRCYLGHGIIGMLTGTSWLSLYYRALGANIGKDCAIYANGRPSLTFTEPDLITLGDRVAIDDASVVAHINTRGKFDLNRLEIGSGCVLRSGSRLLSGAVMKEGSCLLEHTLVMGGDVVDEGCTMQGWPAERFNGSRIGMAVGEKGGV</sequence>
<dbReference type="PANTHER" id="PTHR43201">
    <property type="entry name" value="ACYL-COA SYNTHETASE"/>
    <property type="match status" value="1"/>
</dbReference>
<keyword evidence="4" id="KW-0812">Transmembrane</keyword>
<feature type="transmembrane region" description="Helical" evidence="4">
    <location>
        <begin position="168"/>
        <end position="192"/>
    </location>
</feature>
<dbReference type="PANTHER" id="PTHR43201:SF10">
    <property type="entry name" value="CARRIER DOMAIN-CONTAINING PROTEIN"/>
    <property type="match status" value="1"/>
</dbReference>
<dbReference type="SUPFAM" id="SSF51161">
    <property type="entry name" value="Trimeric LpxA-like enzymes"/>
    <property type="match status" value="3"/>
</dbReference>
<keyword evidence="7" id="KW-1185">Reference proteome</keyword>